<evidence type="ECO:0000313" key="2">
    <source>
        <dbReference type="Proteomes" id="UP000531231"/>
    </source>
</evidence>
<dbReference type="EMBL" id="JACHIL010000004">
    <property type="protein sequence ID" value="MBB5091946.1"/>
    <property type="molecule type" value="Genomic_DNA"/>
</dbReference>
<proteinExistence type="predicted"/>
<comment type="caution">
    <text evidence="1">The sequence shown here is derived from an EMBL/GenBank/DDBJ whole genome shotgun (WGS) entry which is preliminary data.</text>
</comment>
<accession>A0A7W8AMF1</accession>
<gene>
    <name evidence="1" type="ORF">HNQ68_002491</name>
</gene>
<organism evidence="1 2">
    <name type="scientific">Pseudochrobactrum saccharolyticum</name>
    <dbReference type="NCBI Taxonomy" id="354352"/>
    <lineage>
        <taxon>Bacteria</taxon>
        <taxon>Pseudomonadati</taxon>
        <taxon>Pseudomonadota</taxon>
        <taxon>Alphaproteobacteria</taxon>
        <taxon>Hyphomicrobiales</taxon>
        <taxon>Brucellaceae</taxon>
        <taxon>Pseudochrobactrum</taxon>
    </lineage>
</organism>
<evidence type="ECO:0000313" key="1">
    <source>
        <dbReference type="EMBL" id="MBB5091946.1"/>
    </source>
</evidence>
<name>A0A7W8AMF1_9HYPH</name>
<reference evidence="1 2" key="1">
    <citation type="submission" date="2020-08" db="EMBL/GenBank/DDBJ databases">
        <title>Genomic Encyclopedia of Type Strains, Phase IV (KMG-IV): sequencing the most valuable type-strain genomes for metagenomic binning, comparative biology and taxonomic classification.</title>
        <authorList>
            <person name="Goeker M."/>
        </authorList>
    </citation>
    <scope>NUCLEOTIDE SEQUENCE [LARGE SCALE GENOMIC DNA]</scope>
    <source>
        <strain evidence="1 2">DSM 25620</strain>
    </source>
</reference>
<sequence>MKLDFSLAVYVDKMTQTGNVLTQLKNSQFDRETMPLAWVVKETGSGISGLELREAAPAYSLRSGSVRSDFPAFECCSYGI</sequence>
<dbReference type="RefSeq" id="WP_139316405.1">
    <property type="nucleotide sequence ID" value="NZ_JACHIL010000004.1"/>
</dbReference>
<protein>
    <submittedName>
        <fullName evidence="1">Uncharacterized protein</fullName>
    </submittedName>
</protein>
<keyword evidence="2" id="KW-1185">Reference proteome</keyword>
<dbReference type="AlphaFoldDB" id="A0A7W8AMF1"/>
<dbReference type="Proteomes" id="UP000531231">
    <property type="component" value="Unassembled WGS sequence"/>
</dbReference>